<accession>A0A0D3AJ31</accession>
<dbReference type="eggNOG" id="KOG0582">
    <property type="taxonomic scope" value="Eukaryota"/>
</dbReference>
<protein>
    <recommendedName>
        <fullName evidence="5">Protein kinase domain-containing protein</fullName>
    </recommendedName>
</protein>
<dbReference type="InterPro" id="IPR017441">
    <property type="entry name" value="Protein_kinase_ATP_BS"/>
</dbReference>
<name>A0A0D3AJ31_BRAOL</name>
<dbReference type="PANTHER" id="PTHR48014">
    <property type="entry name" value="SERINE/THREONINE-PROTEIN KINASE FRAY2"/>
    <property type="match status" value="1"/>
</dbReference>
<reference evidence="6" key="2">
    <citation type="submission" date="2015-03" db="UniProtKB">
        <authorList>
            <consortium name="EnsemblPlants"/>
        </authorList>
    </citation>
    <scope>IDENTIFICATION</scope>
</reference>
<dbReference type="InterPro" id="IPR000719">
    <property type="entry name" value="Prot_kinase_dom"/>
</dbReference>
<dbReference type="GO" id="GO:0043539">
    <property type="term" value="F:protein serine/threonine kinase activator activity"/>
    <property type="evidence" value="ECO:0007669"/>
    <property type="project" value="InterPro"/>
</dbReference>
<reference evidence="6 7" key="1">
    <citation type="journal article" date="2014" name="Genome Biol.">
        <title>Transcriptome and methylome profiling reveals relics of genome dominance in the mesopolyploid Brassica oleracea.</title>
        <authorList>
            <person name="Parkin I.A."/>
            <person name="Koh C."/>
            <person name="Tang H."/>
            <person name="Robinson S.J."/>
            <person name="Kagale S."/>
            <person name="Clarke W.E."/>
            <person name="Town C.D."/>
            <person name="Nixon J."/>
            <person name="Krishnakumar V."/>
            <person name="Bidwell S.L."/>
            <person name="Denoeud F."/>
            <person name="Belcram H."/>
            <person name="Links M.G."/>
            <person name="Just J."/>
            <person name="Clarke C."/>
            <person name="Bender T."/>
            <person name="Huebert T."/>
            <person name="Mason A.S."/>
            <person name="Pires J.C."/>
            <person name="Barker G."/>
            <person name="Moore J."/>
            <person name="Walley P.G."/>
            <person name="Manoli S."/>
            <person name="Batley J."/>
            <person name="Edwards D."/>
            <person name="Nelson M.N."/>
            <person name="Wang X."/>
            <person name="Paterson A.H."/>
            <person name="King G."/>
            <person name="Bancroft I."/>
            <person name="Chalhoub B."/>
            <person name="Sharpe A.G."/>
        </authorList>
    </citation>
    <scope>NUCLEOTIDE SEQUENCE</scope>
    <source>
        <strain evidence="6 7">cv. TO1000</strain>
    </source>
</reference>
<feature type="region of interest" description="Disordered" evidence="4">
    <location>
        <begin position="360"/>
        <end position="401"/>
    </location>
</feature>
<feature type="region of interest" description="Disordered" evidence="4">
    <location>
        <begin position="440"/>
        <end position="514"/>
    </location>
</feature>
<dbReference type="GO" id="GO:0004672">
    <property type="term" value="F:protein kinase activity"/>
    <property type="evidence" value="ECO:0007669"/>
    <property type="project" value="InterPro"/>
</dbReference>
<dbReference type="HOGENOM" id="CLU_000288_63_23_1"/>
<feature type="region of interest" description="Disordered" evidence="4">
    <location>
        <begin position="534"/>
        <end position="554"/>
    </location>
</feature>
<evidence type="ECO:0000256" key="3">
    <source>
        <dbReference type="SAM" id="Coils"/>
    </source>
</evidence>
<dbReference type="PROSITE" id="PS50011">
    <property type="entry name" value="PROTEIN_KINASE_DOM"/>
    <property type="match status" value="1"/>
</dbReference>
<dbReference type="PROSITE" id="PS00107">
    <property type="entry name" value="PROTEIN_KINASE_ATP"/>
    <property type="match status" value="1"/>
</dbReference>
<dbReference type="InterPro" id="IPR047173">
    <property type="entry name" value="STRAD_A/B-like"/>
</dbReference>
<dbReference type="EnsemblPlants" id="Bo2g012140.1">
    <property type="protein sequence ID" value="Bo2g012140.1"/>
    <property type="gene ID" value="Bo2g012140"/>
</dbReference>
<comment type="similarity">
    <text evidence="1">Belongs to the protein kinase superfamily. STE Ser/Thr protein kinase family. STE20 subfamily.</text>
</comment>
<organism evidence="6 7">
    <name type="scientific">Brassica oleracea var. oleracea</name>
    <dbReference type="NCBI Taxonomy" id="109376"/>
    <lineage>
        <taxon>Eukaryota</taxon>
        <taxon>Viridiplantae</taxon>
        <taxon>Streptophyta</taxon>
        <taxon>Embryophyta</taxon>
        <taxon>Tracheophyta</taxon>
        <taxon>Spermatophyta</taxon>
        <taxon>Magnoliopsida</taxon>
        <taxon>eudicotyledons</taxon>
        <taxon>Gunneridae</taxon>
        <taxon>Pentapetalae</taxon>
        <taxon>rosids</taxon>
        <taxon>malvids</taxon>
        <taxon>Brassicales</taxon>
        <taxon>Brassicaceae</taxon>
        <taxon>Brassiceae</taxon>
        <taxon>Brassica</taxon>
    </lineage>
</organism>
<sequence length="660" mass="74292">MLLKYIYIIMESGSEKKFPLDAKDYKLHEEIGDGVSATVYRALCIPLNEVVAIKVLDLEKCNNDLDGIRREVQTMSLINHPNVLQAHCSFTARHQLWVVMPYMAAGSCLHIIKSSYQDGFEEPVIATLLRETLRALVYLHAHGHIHRDVKAGNILLDSSGTVKLADFGVSACMFDTGDRQRSRNTFVGTPCWMAPEVMQQLHGYDFKADVWSFGITALELAHGHAPFSKYPPMKVLLMTLQNAPPGLDYERDKRFSKAFKEMVGICLVKDPKKRPTSEKLLKHPFFKQARAPDYMAKAILNGLPPLGERYRTIKSKEADLLMQNKSEYEAHLSQQEYIRGVSAWNFNLEDLKNQAALISDDDSSHAEEPDFNRKQCEIQDESAISPERASSSETAPSQDDELNDIHDLESSFASFPSKPLQALKGCFDIDEDEDNETIGTQAHTTKEEDTAAQISSLPRHVISEQKKYSSGSILPEGTFSPKRTSSDAERDFQQRKYQTERSYSGSLYRTKRDTVDETSEAPYVEHKGRFKVTSADLSPKGSTNSTFTPFGGGSSSPSSLNATAVSILQSILQQNAMQREEILRLIKYVEQTSVKQSGSPETNLNELLQTPPATLRERELQTQLMLLQQSFLSLTEEVKKHKQRNGQLENQLNVLTQRND</sequence>
<feature type="coiled-coil region" evidence="3">
    <location>
        <begin position="631"/>
        <end position="658"/>
    </location>
</feature>
<dbReference type="SMART" id="SM00220">
    <property type="entry name" value="S_TKc"/>
    <property type="match status" value="1"/>
</dbReference>
<evidence type="ECO:0000256" key="4">
    <source>
        <dbReference type="SAM" id="MobiDB-lite"/>
    </source>
</evidence>
<dbReference type="AlphaFoldDB" id="A0A0D3AJ31"/>
<dbReference type="STRING" id="109376.A0A0D3AJ31"/>
<dbReference type="Gene3D" id="1.10.510.10">
    <property type="entry name" value="Transferase(Phosphotransferase) domain 1"/>
    <property type="match status" value="1"/>
</dbReference>
<dbReference type="OrthoDB" id="248923at2759"/>
<dbReference type="RefSeq" id="XP_013621151.1">
    <property type="nucleotide sequence ID" value="XM_013765697.1"/>
</dbReference>
<dbReference type="SMR" id="A0A0D3AJ31"/>
<dbReference type="PANTHER" id="PTHR48014:SF22">
    <property type="entry name" value="PROTEIN KINASE DOMAIN-CONTAINING PROTEIN"/>
    <property type="match status" value="1"/>
</dbReference>
<evidence type="ECO:0000313" key="6">
    <source>
        <dbReference type="EnsemblPlants" id="Bo2g012140.1"/>
    </source>
</evidence>
<dbReference type="GO" id="GO:0005524">
    <property type="term" value="F:ATP binding"/>
    <property type="evidence" value="ECO:0007669"/>
    <property type="project" value="UniProtKB-UniRule"/>
</dbReference>
<dbReference type="FunFam" id="1.10.510.10:FF:000208">
    <property type="entry name" value="serine/threonine-protein kinase BLUS1 isoform X1"/>
    <property type="match status" value="1"/>
</dbReference>
<dbReference type="SUPFAM" id="SSF56112">
    <property type="entry name" value="Protein kinase-like (PK-like)"/>
    <property type="match status" value="1"/>
</dbReference>
<feature type="compositionally biased region" description="Polar residues" evidence="4">
    <location>
        <begin position="388"/>
        <end position="397"/>
    </location>
</feature>
<feature type="binding site" evidence="2">
    <location>
        <position position="54"/>
    </location>
    <ligand>
        <name>ATP</name>
        <dbReference type="ChEBI" id="CHEBI:30616"/>
    </ligand>
</feature>
<dbReference type="Gramene" id="Bo2g012140.1">
    <property type="protein sequence ID" value="Bo2g012140.1"/>
    <property type="gene ID" value="Bo2g012140"/>
</dbReference>
<dbReference type="CDD" id="cd06610">
    <property type="entry name" value="STKc_OSR1_SPAK"/>
    <property type="match status" value="1"/>
</dbReference>
<keyword evidence="2" id="KW-0547">Nucleotide-binding</keyword>
<keyword evidence="2" id="KW-0067">ATP-binding</keyword>
<feature type="compositionally biased region" description="Basic and acidic residues" evidence="4">
    <location>
        <begin position="484"/>
        <end position="499"/>
    </location>
</feature>
<feature type="domain" description="Protein kinase" evidence="5">
    <location>
        <begin position="25"/>
        <end position="286"/>
    </location>
</feature>
<evidence type="ECO:0000313" key="7">
    <source>
        <dbReference type="Proteomes" id="UP000032141"/>
    </source>
</evidence>
<evidence type="ECO:0000259" key="5">
    <source>
        <dbReference type="PROSITE" id="PS50011"/>
    </source>
</evidence>
<dbReference type="KEGG" id="boe:106327535"/>
<dbReference type="Pfam" id="PF00069">
    <property type="entry name" value="Pkinase"/>
    <property type="match status" value="1"/>
</dbReference>
<dbReference type="Gene3D" id="3.30.200.20">
    <property type="entry name" value="Phosphorylase Kinase, domain 1"/>
    <property type="match status" value="1"/>
</dbReference>
<feature type="compositionally biased region" description="Low complexity" evidence="4">
    <location>
        <begin position="541"/>
        <end position="554"/>
    </location>
</feature>
<dbReference type="OMA" id="HQAIPEH"/>
<evidence type="ECO:0000256" key="1">
    <source>
        <dbReference type="ARBA" id="ARBA00008874"/>
    </source>
</evidence>
<dbReference type="Proteomes" id="UP000032141">
    <property type="component" value="Chromosome C2"/>
</dbReference>
<keyword evidence="7" id="KW-1185">Reference proteome</keyword>
<proteinExistence type="inferred from homology"/>
<dbReference type="GeneID" id="106327535"/>
<feature type="compositionally biased region" description="Basic and acidic residues" evidence="4">
    <location>
        <begin position="362"/>
        <end position="377"/>
    </location>
</feature>
<evidence type="ECO:0000256" key="2">
    <source>
        <dbReference type="PROSITE-ProRule" id="PRU10141"/>
    </source>
</evidence>
<keyword evidence="3" id="KW-0175">Coiled coil</keyword>
<dbReference type="InterPro" id="IPR011009">
    <property type="entry name" value="Kinase-like_dom_sf"/>
</dbReference>
<dbReference type="FunFam" id="3.30.200.20:FF:000099">
    <property type="entry name" value="Serine/threonine-protein kinase BLUS1"/>
    <property type="match status" value="1"/>
</dbReference>